<sequence length="87" mass="9501">MSFSNSRTFGYSSIPGIFATASHPPTDINPQAGTMEGLAEAMDEPLLPKACLSLLWSESHEDITQGHTVTDWTSNTPKRFYSASSFM</sequence>
<evidence type="ECO:0000313" key="2">
    <source>
        <dbReference type="Proteomes" id="UP000281553"/>
    </source>
</evidence>
<protein>
    <submittedName>
        <fullName evidence="1">Uncharacterized protein</fullName>
    </submittedName>
</protein>
<proteinExistence type="predicted"/>
<feature type="non-terminal residue" evidence="1">
    <location>
        <position position="87"/>
    </location>
</feature>
<dbReference type="AlphaFoldDB" id="A0A3P7PDZ7"/>
<keyword evidence="2" id="KW-1185">Reference proteome</keyword>
<reference evidence="1 2" key="1">
    <citation type="submission" date="2018-11" db="EMBL/GenBank/DDBJ databases">
        <authorList>
            <consortium name="Pathogen Informatics"/>
        </authorList>
    </citation>
    <scope>NUCLEOTIDE SEQUENCE [LARGE SCALE GENOMIC DNA]</scope>
</reference>
<name>A0A3P7PDZ7_DIBLA</name>
<gene>
    <name evidence="1" type="ORF">DILT_LOCUS18447</name>
</gene>
<accession>A0A3P7PDZ7</accession>
<dbReference type="EMBL" id="UYRU01100444">
    <property type="protein sequence ID" value="VDN41101.1"/>
    <property type="molecule type" value="Genomic_DNA"/>
</dbReference>
<organism evidence="1 2">
    <name type="scientific">Dibothriocephalus latus</name>
    <name type="common">Fish tapeworm</name>
    <name type="synonym">Diphyllobothrium latum</name>
    <dbReference type="NCBI Taxonomy" id="60516"/>
    <lineage>
        <taxon>Eukaryota</taxon>
        <taxon>Metazoa</taxon>
        <taxon>Spiralia</taxon>
        <taxon>Lophotrochozoa</taxon>
        <taxon>Platyhelminthes</taxon>
        <taxon>Cestoda</taxon>
        <taxon>Eucestoda</taxon>
        <taxon>Diphyllobothriidea</taxon>
        <taxon>Diphyllobothriidae</taxon>
        <taxon>Dibothriocephalus</taxon>
    </lineage>
</organism>
<evidence type="ECO:0000313" key="1">
    <source>
        <dbReference type="EMBL" id="VDN41101.1"/>
    </source>
</evidence>
<dbReference type="Proteomes" id="UP000281553">
    <property type="component" value="Unassembled WGS sequence"/>
</dbReference>